<protein>
    <recommendedName>
        <fullName evidence="3">Lipoprotein</fullName>
    </recommendedName>
</protein>
<gene>
    <name evidence="1" type="ORF">GEAM_0595</name>
</gene>
<dbReference type="PROSITE" id="PS51257">
    <property type="entry name" value="PROKAR_LIPOPROTEIN"/>
    <property type="match status" value="1"/>
</dbReference>
<sequence length="98" mass="10560">MIMKSHSLLVIAACLLAGCSSIDKPVGASVYRPLNASGITGEASYTTSILPPLERSRRQDTFVKIHDFCGGKYDITGESNDGHDVHLAFLCTNKVGYQ</sequence>
<evidence type="ECO:0008006" key="3">
    <source>
        <dbReference type="Google" id="ProtNLM"/>
    </source>
</evidence>
<accession>A0A085GMF7</accession>
<keyword evidence="2" id="KW-1185">Reference proteome</keyword>
<name>A0A085GMF7_EWIA3</name>
<evidence type="ECO:0000313" key="2">
    <source>
        <dbReference type="Proteomes" id="UP000028640"/>
    </source>
</evidence>
<dbReference type="EMBL" id="JMPJ01000023">
    <property type="protein sequence ID" value="KFC84902.1"/>
    <property type="molecule type" value="Genomic_DNA"/>
</dbReference>
<organism evidence="1 2">
    <name type="scientific">Ewingella americana (strain ATCC 33852 / DSM 4580 / CCUG 14506 / JCM 5911 / LMG 7869 / NCTC 12157 / CDC 1468-78)</name>
    <dbReference type="NCBI Taxonomy" id="910964"/>
    <lineage>
        <taxon>Bacteria</taxon>
        <taxon>Pseudomonadati</taxon>
        <taxon>Pseudomonadota</taxon>
        <taxon>Gammaproteobacteria</taxon>
        <taxon>Enterobacterales</taxon>
        <taxon>Yersiniaceae</taxon>
        <taxon>Ewingella</taxon>
    </lineage>
</organism>
<dbReference type="Proteomes" id="UP000028640">
    <property type="component" value="Unassembled WGS sequence"/>
</dbReference>
<comment type="caution">
    <text evidence="1">The sequence shown here is derived from an EMBL/GenBank/DDBJ whole genome shotgun (WGS) entry which is preliminary data.</text>
</comment>
<reference evidence="1 2" key="1">
    <citation type="submission" date="2014-05" db="EMBL/GenBank/DDBJ databases">
        <title>ATOL: Assembling a taxonomically balanced genome-scale reconstruction of the evolutionary history of the Enterobacteriaceae.</title>
        <authorList>
            <person name="Plunkett G.III."/>
            <person name="Neeno-Eckwall E.C."/>
            <person name="Glasner J.D."/>
            <person name="Perna N.T."/>
        </authorList>
    </citation>
    <scope>NUCLEOTIDE SEQUENCE [LARGE SCALE GENOMIC DNA]</scope>
    <source>
        <strain evidence="1 2">ATCC 33852</strain>
    </source>
</reference>
<dbReference type="AlphaFoldDB" id="A0A085GMF7"/>
<dbReference type="eggNOG" id="ENOG50344GU">
    <property type="taxonomic scope" value="Bacteria"/>
</dbReference>
<evidence type="ECO:0000313" key="1">
    <source>
        <dbReference type="EMBL" id="KFC84902.1"/>
    </source>
</evidence>
<proteinExistence type="predicted"/>